<dbReference type="STRING" id="690567.2102"/>
<dbReference type="InterPro" id="IPR023091">
    <property type="entry name" value="MetalPrtase_cat_dom_sf_prd"/>
</dbReference>
<dbReference type="EC" id="3.1.-.-" evidence="9"/>
<comment type="cofactor">
    <cofactor evidence="9">
        <name>Zn(2+)</name>
        <dbReference type="ChEBI" id="CHEBI:29105"/>
    </cofactor>
    <text evidence="9">Binds 1 zinc ion.</text>
</comment>
<comment type="function">
    <text evidence="9">Single strand-specific metallo-endoribonuclease involved in late-stage 70S ribosome quality control and in maturation of the 3' terminus of the 16S rRNA.</text>
</comment>
<dbReference type="Pfam" id="PF02130">
    <property type="entry name" value="YbeY"/>
    <property type="match status" value="1"/>
</dbReference>
<keyword evidence="2 9" id="KW-0690">Ribosome biogenesis</keyword>
<feature type="binding site" evidence="9">
    <location>
        <position position="126"/>
    </location>
    <ligand>
        <name>Zn(2+)</name>
        <dbReference type="ChEBI" id="CHEBI:29105"/>
        <note>catalytic</note>
    </ligand>
</feature>
<keyword evidence="7 9" id="KW-0378">Hydrolase</keyword>
<dbReference type="GO" id="GO:0006364">
    <property type="term" value="P:rRNA processing"/>
    <property type="evidence" value="ECO:0007669"/>
    <property type="project" value="UniProtKB-UniRule"/>
</dbReference>
<dbReference type="Gene3D" id="3.40.390.30">
    <property type="entry name" value="Metalloproteases ('zincins'), catalytic domain"/>
    <property type="match status" value="1"/>
</dbReference>
<dbReference type="GO" id="GO:0004521">
    <property type="term" value="F:RNA endonuclease activity"/>
    <property type="evidence" value="ECO:0007669"/>
    <property type="project" value="UniProtKB-UniRule"/>
</dbReference>
<organism evidence="11 12">
    <name type="scientific">Syntrophomonas zehnderi OL-4</name>
    <dbReference type="NCBI Taxonomy" id="690567"/>
    <lineage>
        <taxon>Bacteria</taxon>
        <taxon>Bacillati</taxon>
        <taxon>Bacillota</taxon>
        <taxon>Clostridia</taxon>
        <taxon>Eubacteriales</taxon>
        <taxon>Syntrophomonadaceae</taxon>
        <taxon>Syntrophomonas</taxon>
    </lineage>
</organism>
<keyword evidence="10" id="KW-0175">Coiled coil</keyword>
<evidence type="ECO:0000256" key="3">
    <source>
        <dbReference type="ARBA" id="ARBA00022552"/>
    </source>
</evidence>
<keyword evidence="9" id="KW-0963">Cytoplasm</keyword>
<keyword evidence="4 9" id="KW-0540">Nuclease</keyword>
<dbReference type="GO" id="GO:0004222">
    <property type="term" value="F:metalloendopeptidase activity"/>
    <property type="evidence" value="ECO:0007669"/>
    <property type="project" value="InterPro"/>
</dbReference>
<comment type="subcellular location">
    <subcellularLocation>
        <location evidence="9">Cytoplasm</location>
    </subcellularLocation>
</comment>
<evidence type="ECO:0000313" key="12">
    <source>
        <dbReference type="Proteomes" id="UP000045545"/>
    </source>
</evidence>
<keyword evidence="6 9" id="KW-0255">Endonuclease</keyword>
<evidence type="ECO:0000256" key="4">
    <source>
        <dbReference type="ARBA" id="ARBA00022722"/>
    </source>
</evidence>
<dbReference type="HAMAP" id="MF_00009">
    <property type="entry name" value="Endoribonucl_YbeY"/>
    <property type="match status" value="1"/>
</dbReference>
<feature type="coiled-coil region" evidence="10">
    <location>
        <begin position="127"/>
        <end position="154"/>
    </location>
</feature>
<accession>A0A0E4GD70</accession>
<protein>
    <recommendedName>
        <fullName evidence="9">Endoribonuclease YbeY</fullName>
        <ecNumber evidence="9">3.1.-.-</ecNumber>
    </recommendedName>
</protein>
<dbReference type="GO" id="GO:0005737">
    <property type="term" value="C:cytoplasm"/>
    <property type="evidence" value="ECO:0007669"/>
    <property type="project" value="UniProtKB-SubCell"/>
</dbReference>
<dbReference type="InterPro" id="IPR002036">
    <property type="entry name" value="YbeY"/>
</dbReference>
<evidence type="ECO:0000256" key="8">
    <source>
        <dbReference type="ARBA" id="ARBA00022833"/>
    </source>
</evidence>
<keyword evidence="12" id="KW-1185">Reference proteome</keyword>
<evidence type="ECO:0000256" key="6">
    <source>
        <dbReference type="ARBA" id="ARBA00022759"/>
    </source>
</evidence>
<evidence type="ECO:0000256" key="9">
    <source>
        <dbReference type="HAMAP-Rule" id="MF_00009"/>
    </source>
</evidence>
<evidence type="ECO:0000256" key="7">
    <source>
        <dbReference type="ARBA" id="ARBA00022801"/>
    </source>
</evidence>
<keyword evidence="5 9" id="KW-0479">Metal-binding</keyword>
<feature type="binding site" evidence="9">
    <location>
        <position position="122"/>
    </location>
    <ligand>
        <name>Zn(2+)</name>
        <dbReference type="ChEBI" id="CHEBI:29105"/>
        <note>catalytic</note>
    </ligand>
</feature>
<dbReference type="EMBL" id="CGIH01000044">
    <property type="protein sequence ID" value="CFY00791.1"/>
    <property type="molecule type" value="Genomic_DNA"/>
</dbReference>
<dbReference type="PANTHER" id="PTHR46986">
    <property type="entry name" value="ENDORIBONUCLEASE YBEY, CHLOROPLASTIC"/>
    <property type="match status" value="1"/>
</dbReference>
<evidence type="ECO:0000313" key="11">
    <source>
        <dbReference type="EMBL" id="CFY00791.1"/>
    </source>
</evidence>
<dbReference type="GO" id="GO:0008270">
    <property type="term" value="F:zinc ion binding"/>
    <property type="evidence" value="ECO:0007669"/>
    <property type="project" value="UniProtKB-UniRule"/>
</dbReference>
<feature type="binding site" evidence="9">
    <location>
        <position position="132"/>
    </location>
    <ligand>
        <name>Zn(2+)</name>
        <dbReference type="ChEBI" id="CHEBI:29105"/>
        <note>catalytic</note>
    </ligand>
</feature>
<keyword evidence="8 9" id="KW-0862">Zinc</keyword>
<comment type="similarity">
    <text evidence="1 9">Belongs to the endoribonuclease YbeY family.</text>
</comment>
<dbReference type="SUPFAM" id="SSF55486">
    <property type="entry name" value="Metalloproteases ('zincins'), catalytic domain"/>
    <property type="match status" value="1"/>
</dbReference>
<gene>
    <name evidence="9" type="primary">ybeY</name>
    <name evidence="11" type="ORF">2102</name>
</gene>
<evidence type="ECO:0000256" key="1">
    <source>
        <dbReference type="ARBA" id="ARBA00010875"/>
    </source>
</evidence>
<sequence>METMIINQQDKINYNREMQQVILRVVKSFTKLSSIPPNTELSILLVDNNYIKELNFIYRQLNEPTDVLSFAMNELSEGEPNIAFNDELNVLGDIVISLEKADEQRKEYGHSFERELGFLVAHGMLHLLGYDHENEEEEKVMRQLEKKILQAAKLER</sequence>
<reference evidence="11 12" key="1">
    <citation type="submission" date="2015-03" db="EMBL/GenBank/DDBJ databases">
        <authorList>
            <person name="Murphy D."/>
        </authorList>
    </citation>
    <scope>NUCLEOTIDE SEQUENCE [LARGE SCALE GENOMIC DNA]</scope>
    <source>
        <strain evidence="11 12">OL-4</strain>
    </source>
</reference>
<keyword evidence="3 9" id="KW-0698">rRNA processing</keyword>
<evidence type="ECO:0000256" key="2">
    <source>
        <dbReference type="ARBA" id="ARBA00022517"/>
    </source>
</evidence>
<name>A0A0E4GD70_9FIRM</name>
<dbReference type="RefSeq" id="WP_046499562.1">
    <property type="nucleotide sequence ID" value="NZ_CGIH01000044.1"/>
</dbReference>
<dbReference type="PROSITE" id="PS01306">
    <property type="entry name" value="UPF0054"/>
    <property type="match status" value="1"/>
</dbReference>
<dbReference type="Proteomes" id="UP000045545">
    <property type="component" value="Unassembled WGS sequence"/>
</dbReference>
<dbReference type="PANTHER" id="PTHR46986:SF1">
    <property type="entry name" value="ENDORIBONUCLEASE YBEY, CHLOROPLASTIC"/>
    <property type="match status" value="1"/>
</dbReference>
<dbReference type="InterPro" id="IPR020549">
    <property type="entry name" value="YbeY_CS"/>
</dbReference>
<dbReference type="OrthoDB" id="9807740at2"/>
<evidence type="ECO:0000256" key="10">
    <source>
        <dbReference type="SAM" id="Coils"/>
    </source>
</evidence>
<proteinExistence type="inferred from homology"/>
<evidence type="ECO:0000256" key="5">
    <source>
        <dbReference type="ARBA" id="ARBA00022723"/>
    </source>
</evidence>
<dbReference type="AlphaFoldDB" id="A0A0E4GD70"/>
<dbReference type="NCBIfam" id="TIGR00043">
    <property type="entry name" value="rRNA maturation RNase YbeY"/>
    <property type="match status" value="1"/>
</dbReference>